<dbReference type="AlphaFoldDB" id="A0A2S0RDZ3"/>
<organism evidence="1 2">
    <name type="scientific">Flavobacterium magnum</name>
    <dbReference type="NCBI Taxonomy" id="2162713"/>
    <lineage>
        <taxon>Bacteria</taxon>
        <taxon>Pseudomonadati</taxon>
        <taxon>Bacteroidota</taxon>
        <taxon>Flavobacteriia</taxon>
        <taxon>Flavobacteriales</taxon>
        <taxon>Flavobacteriaceae</taxon>
        <taxon>Flavobacterium</taxon>
    </lineage>
</organism>
<dbReference type="Proteomes" id="UP000244193">
    <property type="component" value="Chromosome"/>
</dbReference>
<evidence type="ECO:0000313" key="1">
    <source>
        <dbReference type="EMBL" id="AWA29749.1"/>
    </source>
</evidence>
<accession>A0A2S0RDZ3</accession>
<dbReference type="RefSeq" id="WP_108370333.1">
    <property type="nucleotide sequence ID" value="NZ_CP028811.1"/>
</dbReference>
<name>A0A2S0RDZ3_9FLAO</name>
<dbReference type="EMBL" id="CP028811">
    <property type="protein sequence ID" value="AWA29749.1"/>
    <property type="molecule type" value="Genomic_DNA"/>
</dbReference>
<evidence type="ECO:0008006" key="3">
    <source>
        <dbReference type="Google" id="ProtNLM"/>
    </source>
</evidence>
<dbReference type="OrthoDB" id="979487at2"/>
<evidence type="ECO:0000313" key="2">
    <source>
        <dbReference type="Proteomes" id="UP000244193"/>
    </source>
</evidence>
<reference evidence="1 2" key="1">
    <citation type="submission" date="2018-04" db="EMBL/GenBank/DDBJ databases">
        <title>Genome sequencing of Flavobacterium sp. HYN0048.</title>
        <authorList>
            <person name="Yi H."/>
            <person name="Baek C."/>
        </authorList>
    </citation>
    <scope>NUCLEOTIDE SEQUENCE [LARGE SCALE GENOMIC DNA]</scope>
    <source>
        <strain evidence="1 2">HYN0048</strain>
    </source>
</reference>
<sequence length="183" mass="20782">MDGFYERIAQSTAHRASREENARIVGIHPPLLPELFAMAYSVSDKNHHKACWVLELFLENDIQLIRPELDSFCRQLSKWKADGAVRSVSKIVLMAAQDHNREANDGRGFLSEQHIGAFTENCFDWLIGEAKVASKAYAMRALLALGKSESWIYHDLKRILSDDFHKHSAGYQSAARAVLKKIR</sequence>
<keyword evidence="2" id="KW-1185">Reference proteome</keyword>
<gene>
    <name evidence="1" type="ORF">HYN48_06470</name>
</gene>
<protein>
    <recommendedName>
        <fullName evidence="3">Adenylosuccinate lyase</fullName>
    </recommendedName>
</protein>
<dbReference type="KEGG" id="fmg:HYN48_06470"/>
<proteinExistence type="predicted"/>